<keyword evidence="2" id="KW-0472">Membrane</keyword>
<name>A0ABQ2LRM7_9MICC</name>
<keyword evidence="2" id="KW-1133">Transmembrane helix</keyword>
<dbReference type="EMBL" id="BMLQ01000001">
    <property type="protein sequence ID" value="GGO41796.1"/>
    <property type="molecule type" value="Genomic_DNA"/>
</dbReference>
<dbReference type="RefSeq" id="WP_188804027.1">
    <property type="nucleotide sequence ID" value="NZ_BAAAOU010000003.1"/>
</dbReference>
<protein>
    <submittedName>
        <fullName evidence="3">Uncharacterized protein</fullName>
    </submittedName>
</protein>
<keyword evidence="2" id="KW-0812">Transmembrane</keyword>
<evidence type="ECO:0000313" key="4">
    <source>
        <dbReference type="Proteomes" id="UP000642509"/>
    </source>
</evidence>
<accession>A0ABQ2LRM7</accession>
<proteinExistence type="predicted"/>
<evidence type="ECO:0000313" key="3">
    <source>
        <dbReference type="EMBL" id="GGO41796.1"/>
    </source>
</evidence>
<gene>
    <name evidence="3" type="ORF">GCM10010977_06370</name>
</gene>
<reference evidence="4" key="1">
    <citation type="journal article" date="2019" name="Int. J. Syst. Evol. Microbiol.">
        <title>The Global Catalogue of Microorganisms (GCM) 10K type strain sequencing project: providing services to taxonomists for standard genome sequencing and annotation.</title>
        <authorList>
            <consortium name="The Broad Institute Genomics Platform"/>
            <consortium name="The Broad Institute Genome Sequencing Center for Infectious Disease"/>
            <person name="Wu L."/>
            <person name="Ma J."/>
        </authorList>
    </citation>
    <scope>NUCLEOTIDE SEQUENCE [LARGE SCALE GENOMIC DNA]</scope>
    <source>
        <strain evidence="4">CGMCC 1.7064</strain>
    </source>
</reference>
<evidence type="ECO:0000256" key="1">
    <source>
        <dbReference type="SAM" id="MobiDB-lite"/>
    </source>
</evidence>
<sequence length="239" mass="25430">MSQKKNQKKGPVGHPTRAQADAQRPTKGQDHDGRAGVGPVRHPKMSVSQVKQDLQASGQQQGSPGMLVIALIGATLFMFFYLHIMVLPQMSALSGGLPMPDHRFTYDVAALAQLDGAMNEAAHGQLNWVHKTAGVIFPLFVFLCVSAVAAWCLPRGAGRWLSYAAGAVFAVVDIAENMLIESALDAGGEGAVLASAFTSARWVLLVAIALWVVLMILGKVRRAVAERKAQIAAGSPKPR</sequence>
<feature type="region of interest" description="Disordered" evidence="1">
    <location>
        <begin position="1"/>
        <end position="60"/>
    </location>
</feature>
<evidence type="ECO:0000256" key="2">
    <source>
        <dbReference type="SAM" id="Phobius"/>
    </source>
</evidence>
<feature type="compositionally biased region" description="Polar residues" evidence="1">
    <location>
        <begin position="46"/>
        <end position="60"/>
    </location>
</feature>
<feature type="transmembrane region" description="Helical" evidence="2">
    <location>
        <begin position="160"/>
        <end position="180"/>
    </location>
</feature>
<feature type="transmembrane region" description="Helical" evidence="2">
    <location>
        <begin position="135"/>
        <end position="153"/>
    </location>
</feature>
<dbReference type="Proteomes" id="UP000642509">
    <property type="component" value="Unassembled WGS sequence"/>
</dbReference>
<feature type="transmembrane region" description="Helical" evidence="2">
    <location>
        <begin position="65"/>
        <end position="84"/>
    </location>
</feature>
<comment type="caution">
    <text evidence="3">The sequence shown here is derived from an EMBL/GenBank/DDBJ whole genome shotgun (WGS) entry which is preliminary data.</text>
</comment>
<organism evidence="3 4">
    <name type="scientific">Citricoccus zhacaiensis</name>
    <dbReference type="NCBI Taxonomy" id="489142"/>
    <lineage>
        <taxon>Bacteria</taxon>
        <taxon>Bacillati</taxon>
        <taxon>Actinomycetota</taxon>
        <taxon>Actinomycetes</taxon>
        <taxon>Micrococcales</taxon>
        <taxon>Micrococcaceae</taxon>
        <taxon>Citricoccus</taxon>
    </lineage>
</organism>
<keyword evidence="4" id="KW-1185">Reference proteome</keyword>
<feature type="transmembrane region" description="Helical" evidence="2">
    <location>
        <begin position="200"/>
        <end position="218"/>
    </location>
</feature>